<dbReference type="PROSITE" id="PS51257">
    <property type="entry name" value="PROKAR_LIPOPROTEIN"/>
    <property type="match status" value="1"/>
</dbReference>
<dbReference type="EMBL" id="RMBX01000007">
    <property type="protein sequence ID" value="RPD40507.1"/>
    <property type="molecule type" value="Genomic_DNA"/>
</dbReference>
<keyword evidence="2" id="KW-1185">Reference proteome</keyword>
<dbReference type="RefSeq" id="WP_123864674.1">
    <property type="nucleotide sequence ID" value="NZ_QXZY01000008.1"/>
</dbReference>
<name>A0A3N4MFQ1_9BACT</name>
<dbReference type="Proteomes" id="UP000279089">
    <property type="component" value="Unassembled WGS sequence"/>
</dbReference>
<organism evidence="1 2">
    <name type="scientific">Chitinophaga barathri</name>
    <dbReference type="NCBI Taxonomy" id="1647451"/>
    <lineage>
        <taxon>Bacteria</taxon>
        <taxon>Pseudomonadati</taxon>
        <taxon>Bacteroidota</taxon>
        <taxon>Chitinophagia</taxon>
        <taxon>Chitinophagales</taxon>
        <taxon>Chitinophagaceae</taxon>
        <taxon>Chitinophaga</taxon>
    </lineage>
</organism>
<reference evidence="2" key="1">
    <citation type="submission" date="2018-11" db="EMBL/GenBank/DDBJ databases">
        <title>Chitinophaga lutea sp.nov., isolate from arsenic contaminated soil.</title>
        <authorList>
            <person name="Zong Y."/>
        </authorList>
    </citation>
    <scope>NUCLEOTIDE SEQUENCE [LARGE SCALE GENOMIC DNA]</scope>
    <source>
        <strain evidence="2">YLT18</strain>
    </source>
</reference>
<evidence type="ECO:0000313" key="1">
    <source>
        <dbReference type="EMBL" id="RPD40507.1"/>
    </source>
</evidence>
<evidence type="ECO:0000313" key="2">
    <source>
        <dbReference type="Proteomes" id="UP000279089"/>
    </source>
</evidence>
<dbReference type="AlphaFoldDB" id="A0A3N4MFQ1"/>
<comment type="caution">
    <text evidence="1">The sequence shown here is derived from an EMBL/GenBank/DDBJ whole genome shotgun (WGS) entry which is preliminary data.</text>
</comment>
<proteinExistence type="predicted"/>
<gene>
    <name evidence="1" type="ORF">EG028_14470</name>
</gene>
<sequence length="170" mass="20309">MTRPTILFLTLAMLAGCFPQQDIVTGEKKPYEFSIPTVNKKKARRKILPTIAFSNAMKRYRKERGFFPQDMRAFEYYSDYTRTAMQSMRENGFKELYISYLYLDSMVIDFWHQPIYSQKLGSSKYGIDLSGQLIYVKSDTNFYEYRRFDKSLPKRVSYQYVPDTTTNYRR</sequence>
<accession>A0A3N4MFQ1</accession>
<protein>
    <submittedName>
        <fullName evidence="1">Uncharacterized protein</fullName>
    </submittedName>
</protein>